<dbReference type="SUPFAM" id="SSF56112">
    <property type="entry name" value="Protein kinase-like (PK-like)"/>
    <property type="match status" value="1"/>
</dbReference>
<feature type="domain" description="Protein kinase" evidence="1">
    <location>
        <begin position="1"/>
        <end position="262"/>
    </location>
</feature>
<dbReference type="RefSeq" id="XP_008045362.1">
    <property type="nucleotide sequence ID" value="XM_008047171.1"/>
</dbReference>
<reference evidence="3" key="1">
    <citation type="journal article" date="2012" name="Science">
        <title>The Paleozoic origin of enzymatic lignin decomposition reconstructed from 31 fungal genomes.</title>
        <authorList>
            <person name="Floudas D."/>
            <person name="Binder M."/>
            <person name="Riley R."/>
            <person name="Barry K."/>
            <person name="Blanchette R.A."/>
            <person name="Henrissat B."/>
            <person name="Martinez A.T."/>
            <person name="Otillar R."/>
            <person name="Spatafora J.W."/>
            <person name="Yadav J.S."/>
            <person name="Aerts A."/>
            <person name="Benoit I."/>
            <person name="Boyd A."/>
            <person name="Carlson A."/>
            <person name="Copeland A."/>
            <person name="Coutinho P.M."/>
            <person name="de Vries R.P."/>
            <person name="Ferreira P."/>
            <person name="Findley K."/>
            <person name="Foster B."/>
            <person name="Gaskell J."/>
            <person name="Glotzer D."/>
            <person name="Gorecki P."/>
            <person name="Heitman J."/>
            <person name="Hesse C."/>
            <person name="Hori C."/>
            <person name="Igarashi K."/>
            <person name="Jurgens J.A."/>
            <person name="Kallen N."/>
            <person name="Kersten P."/>
            <person name="Kohler A."/>
            <person name="Kuees U."/>
            <person name="Kumar T.K.A."/>
            <person name="Kuo A."/>
            <person name="LaButti K."/>
            <person name="Larrondo L.F."/>
            <person name="Lindquist E."/>
            <person name="Ling A."/>
            <person name="Lombard V."/>
            <person name="Lucas S."/>
            <person name="Lundell T."/>
            <person name="Martin R."/>
            <person name="McLaughlin D.J."/>
            <person name="Morgenstern I."/>
            <person name="Morin E."/>
            <person name="Murat C."/>
            <person name="Nagy L.G."/>
            <person name="Nolan M."/>
            <person name="Ohm R.A."/>
            <person name="Patyshakuliyeva A."/>
            <person name="Rokas A."/>
            <person name="Ruiz-Duenas F.J."/>
            <person name="Sabat G."/>
            <person name="Salamov A."/>
            <person name="Samejima M."/>
            <person name="Schmutz J."/>
            <person name="Slot J.C."/>
            <person name="St John F."/>
            <person name="Stenlid J."/>
            <person name="Sun H."/>
            <person name="Sun S."/>
            <person name="Syed K."/>
            <person name="Tsang A."/>
            <person name="Wiebenga A."/>
            <person name="Young D."/>
            <person name="Pisabarro A."/>
            <person name="Eastwood D.C."/>
            <person name="Martin F."/>
            <person name="Cullen D."/>
            <person name="Grigoriev I.V."/>
            <person name="Hibbett D.S."/>
        </authorList>
    </citation>
    <scope>NUCLEOTIDE SEQUENCE [LARGE SCALE GENOMIC DNA]</scope>
    <source>
        <strain evidence="3">FP-101664</strain>
    </source>
</reference>
<dbReference type="InterPro" id="IPR011009">
    <property type="entry name" value="Kinase-like_dom_sf"/>
</dbReference>
<evidence type="ECO:0000313" key="2">
    <source>
        <dbReference type="EMBL" id="EIW51817.1"/>
    </source>
</evidence>
<dbReference type="AlphaFoldDB" id="R7S821"/>
<accession>R7S821</accession>
<dbReference type="KEGG" id="tvs:TRAVEDRAFT_136635"/>
<dbReference type="EMBL" id="JH711798">
    <property type="protein sequence ID" value="EIW51817.1"/>
    <property type="molecule type" value="Genomic_DNA"/>
</dbReference>
<proteinExistence type="predicted"/>
<dbReference type="GeneID" id="19408921"/>
<dbReference type="Proteomes" id="UP000054317">
    <property type="component" value="Unassembled WGS sequence"/>
</dbReference>
<evidence type="ECO:0000313" key="3">
    <source>
        <dbReference type="Proteomes" id="UP000054317"/>
    </source>
</evidence>
<dbReference type="OrthoDB" id="2985259at2759"/>
<dbReference type="PROSITE" id="PS50011">
    <property type="entry name" value="PROTEIN_KINASE_DOM"/>
    <property type="match status" value="1"/>
</dbReference>
<protein>
    <recommendedName>
        <fullName evidence="1">Protein kinase domain-containing protein</fullName>
    </recommendedName>
</protein>
<dbReference type="GO" id="GO:0004672">
    <property type="term" value="F:protein kinase activity"/>
    <property type="evidence" value="ECO:0007669"/>
    <property type="project" value="InterPro"/>
</dbReference>
<dbReference type="Gene3D" id="1.10.510.10">
    <property type="entry name" value="Transferase(Phosphotransferase) domain 1"/>
    <property type="match status" value="1"/>
</dbReference>
<sequence length="262" mass="29221">MLCCARSTDGRDVVIRVLSAGPEGLDHLEVLQYMSRGATSQATPNHAVPLFELLELEDITFGVFPRIGRTMALAYGFRAENSVGDVIDMVLQCLEALAFLHSIRVAHRDAFLDNFLVQWFPESLAPRQLTISRPRVFLNDFETAVHFKEDVPPHARTCVGLPLCPTFATQERYFRRVPQEVLSGRPYDPFKLDVWQFGTSLSDFKTSIREIDDILVSMTEVNPAIRVSAYDALKSLAKVVSSMPPDSLNIAPIVIDAPITNA</sequence>
<evidence type="ECO:0000259" key="1">
    <source>
        <dbReference type="PROSITE" id="PS50011"/>
    </source>
</evidence>
<keyword evidence="3" id="KW-1185">Reference proteome</keyword>
<dbReference type="GO" id="GO:0005524">
    <property type="term" value="F:ATP binding"/>
    <property type="evidence" value="ECO:0007669"/>
    <property type="project" value="InterPro"/>
</dbReference>
<dbReference type="OMA" id="IRIVSME"/>
<gene>
    <name evidence="2" type="ORF">TRAVEDRAFT_136635</name>
</gene>
<dbReference type="InterPro" id="IPR000719">
    <property type="entry name" value="Prot_kinase_dom"/>
</dbReference>
<name>R7S821_TRAVS</name>
<organism evidence="2 3">
    <name type="scientific">Trametes versicolor (strain FP-101664)</name>
    <name type="common">White-rot fungus</name>
    <name type="synonym">Coriolus versicolor</name>
    <dbReference type="NCBI Taxonomy" id="717944"/>
    <lineage>
        <taxon>Eukaryota</taxon>
        <taxon>Fungi</taxon>
        <taxon>Dikarya</taxon>
        <taxon>Basidiomycota</taxon>
        <taxon>Agaricomycotina</taxon>
        <taxon>Agaricomycetes</taxon>
        <taxon>Polyporales</taxon>
        <taxon>Polyporaceae</taxon>
        <taxon>Trametes</taxon>
    </lineage>
</organism>